<evidence type="ECO:0000256" key="8">
    <source>
        <dbReference type="ARBA" id="ARBA00023136"/>
    </source>
</evidence>
<keyword evidence="13" id="KW-0456">Lyase</keyword>
<organism evidence="13">
    <name type="scientific">hydrothermal vent metagenome</name>
    <dbReference type="NCBI Taxonomy" id="652676"/>
    <lineage>
        <taxon>unclassified sequences</taxon>
        <taxon>metagenomes</taxon>
        <taxon>ecological metagenomes</taxon>
    </lineage>
</organism>
<keyword evidence="3" id="KW-1003">Cell membrane</keyword>
<evidence type="ECO:0000256" key="6">
    <source>
        <dbReference type="ARBA" id="ARBA00022748"/>
    </source>
</evidence>
<feature type="transmembrane region" description="Helical" evidence="10">
    <location>
        <begin position="125"/>
        <end position="142"/>
    </location>
</feature>
<protein>
    <submittedName>
        <fullName evidence="13">Cytochrome c heme lyase subunit CcmF</fullName>
    </submittedName>
</protein>
<sequence length="657" mass="71793">MIPEIGHFALILALCLALIQGIVPLLGAQKKISSWVEVAAPAALGQTLFIMISFACLTYAFLVDDFSVGYAARQSNTELPIMYKISSVWGGHEGSLLLWTMFLAMWTAAVALFSRAMPLIMRGRVIAVMGLVSVGFLLFMLLTSNPFDRMFPAAVEGRSLNPLLQDFGLIIHPPMLYLGYVGFSVAFAFAIAAMLGGRLDTAWARWSRPWTNIAWVFLTIGIALGSWWAYYELGWGGWWFWDPVENASFMPWLVGTALIHSLAATEKRGVFKAWTVLLAIFAFSLSLLGTFLVRSGVLTSVHAFANDPERGIFILIFLAVVVGGSLALYTWRAPQIRSAIKLNMLSREGGLLINNILFVVVASSVLLGTLYPLALDALGAGKISVGPPYFNALFVPLTIPIALLLGVAALARWKQDSLERIGKKLVIPFILSVVLGSAIPFALLDEVKWGAVVAVMLAMWIVTTSATGIVDRVSGKKNKLQALLNTPRGFYGMTFAHMGVAMFVVGITLTSLYSTEKDIRLVRGESYAIGEYEFIFDGVQSAVGPNYKAAEGWFTVLQNGEQLTQLHSQKRIYNAGGMPMTEAGIDAGFWRDLYVSLGEDLNGQGAWSVRLYHKPFIRWIWLGALIMAFGGLLAATDKRYRKSVKAAQPQGAAESLA</sequence>
<dbReference type="GO" id="GO:0015232">
    <property type="term" value="F:heme transmembrane transporter activity"/>
    <property type="evidence" value="ECO:0007669"/>
    <property type="project" value="InterPro"/>
</dbReference>
<feature type="transmembrane region" description="Helical" evidence="10">
    <location>
        <begin position="249"/>
        <end position="266"/>
    </location>
</feature>
<dbReference type="NCBIfam" id="NF007691">
    <property type="entry name" value="PRK10369.1"/>
    <property type="match status" value="1"/>
</dbReference>
<feature type="transmembrane region" description="Helical" evidence="10">
    <location>
        <begin position="177"/>
        <end position="197"/>
    </location>
</feature>
<evidence type="ECO:0000256" key="4">
    <source>
        <dbReference type="ARBA" id="ARBA00022519"/>
    </source>
</evidence>
<dbReference type="GO" id="GO:0016829">
    <property type="term" value="F:lyase activity"/>
    <property type="evidence" value="ECO:0007669"/>
    <property type="project" value="UniProtKB-KW"/>
</dbReference>
<feature type="transmembrane region" description="Helical" evidence="10">
    <location>
        <begin position="425"/>
        <end position="443"/>
    </location>
</feature>
<feature type="domain" description="Cytochrome c assembly protein" evidence="11">
    <location>
        <begin position="89"/>
        <end position="295"/>
    </location>
</feature>
<feature type="transmembrane region" description="Helical" evidence="10">
    <location>
        <begin position="209"/>
        <end position="229"/>
    </location>
</feature>
<keyword evidence="8 10" id="KW-0472">Membrane</keyword>
<dbReference type="InterPro" id="IPR003568">
    <property type="entry name" value="Cyt_c_biogenesis_CcmF"/>
</dbReference>
<feature type="transmembrane region" description="Helical" evidence="10">
    <location>
        <begin position="312"/>
        <end position="331"/>
    </location>
</feature>
<gene>
    <name evidence="13" type="ORF">MNBD_GAMMA08-2585</name>
</gene>
<name>A0A3B0X861_9ZZZZ</name>
<dbReference type="PANTHER" id="PTHR43653">
    <property type="entry name" value="CYTOCHROME C ASSEMBLY PROTEIN-RELATED"/>
    <property type="match status" value="1"/>
</dbReference>
<feature type="transmembrane region" description="Helical" evidence="10">
    <location>
        <begin position="38"/>
        <end position="62"/>
    </location>
</feature>
<dbReference type="PRINTS" id="PR01411">
    <property type="entry name" value="CCMFBIOGNSIS"/>
</dbReference>
<feature type="transmembrane region" description="Helical" evidence="10">
    <location>
        <begin position="6"/>
        <end position="26"/>
    </location>
</feature>
<dbReference type="AlphaFoldDB" id="A0A3B0X861"/>
<evidence type="ECO:0000256" key="7">
    <source>
        <dbReference type="ARBA" id="ARBA00022989"/>
    </source>
</evidence>
<feature type="transmembrane region" description="Helical" evidence="10">
    <location>
        <begin position="616"/>
        <end position="635"/>
    </location>
</feature>
<keyword evidence="6" id="KW-0201">Cytochrome c-type biogenesis</keyword>
<dbReference type="NCBIfam" id="TIGR00353">
    <property type="entry name" value="nrfE"/>
    <property type="match status" value="1"/>
</dbReference>
<comment type="similarity">
    <text evidence="2">Belongs to the CcmF/CycK/Ccl1/NrfE/CcsA family.</text>
</comment>
<dbReference type="PRINTS" id="PR01410">
    <property type="entry name" value="CCBIOGENESIS"/>
</dbReference>
<feature type="transmembrane region" description="Helical" evidence="10">
    <location>
        <begin position="449"/>
        <end position="470"/>
    </location>
</feature>
<evidence type="ECO:0000256" key="5">
    <source>
        <dbReference type="ARBA" id="ARBA00022692"/>
    </source>
</evidence>
<keyword evidence="5 10" id="KW-0812">Transmembrane</keyword>
<accession>A0A3B0X861</accession>
<dbReference type="EMBL" id="UOFH01000289">
    <property type="protein sequence ID" value="VAW64478.1"/>
    <property type="molecule type" value="Genomic_DNA"/>
</dbReference>
<dbReference type="GO" id="GO:0020037">
    <property type="term" value="F:heme binding"/>
    <property type="evidence" value="ECO:0007669"/>
    <property type="project" value="InterPro"/>
</dbReference>
<proteinExistence type="inferred from homology"/>
<evidence type="ECO:0000256" key="2">
    <source>
        <dbReference type="ARBA" id="ARBA00009186"/>
    </source>
</evidence>
<dbReference type="InterPro" id="IPR003567">
    <property type="entry name" value="Cyt_c_biogenesis"/>
</dbReference>
<feature type="domain" description="Cytochrome c-type biogenesis protein CcmF C-terminal" evidence="12">
    <location>
        <begin position="315"/>
        <end position="638"/>
    </location>
</feature>
<evidence type="ECO:0000256" key="1">
    <source>
        <dbReference type="ARBA" id="ARBA00004429"/>
    </source>
</evidence>
<keyword evidence="4" id="KW-0997">Cell inner membrane</keyword>
<dbReference type="InterPro" id="IPR032523">
    <property type="entry name" value="CcmF_C"/>
</dbReference>
<evidence type="ECO:0000256" key="3">
    <source>
        <dbReference type="ARBA" id="ARBA00022475"/>
    </source>
</evidence>
<dbReference type="GO" id="GO:0017004">
    <property type="term" value="P:cytochrome complex assembly"/>
    <property type="evidence" value="ECO:0007669"/>
    <property type="project" value="UniProtKB-KW"/>
</dbReference>
<feature type="transmembrane region" description="Helical" evidence="10">
    <location>
        <begin position="393"/>
        <end position="413"/>
    </location>
</feature>
<keyword evidence="7 10" id="KW-1133">Transmembrane helix</keyword>
<dbReference type="InterPro" id="IPR002541">
    <property type="entry name" value="Cyt_c_assembly"/>
</dbReference>
<dbReference type="GO" id="GO:0005886">
    <property type="term" value="C:plasma membrane"/>
    <property type="evidence" value="ECO:0007669"/>
    <property type="project" value="UniProtKB-SubCell"/>
</dbReference>
<evidence type="ECO:0000259" key="11">
    <source>
        <dbReference type="Pfam" id="PF01578"/>
    </source>
</evidence>
<evidence type="ECO:0000313" key="13">
    <source>
        <dbReference type="EMBL" id="VAW64478.1"/>
    </source>
</evidence>
<feature type="transmembrane region" description="Helical" evidence="10">
    <location>
        <begin position="96"/>
        <end position="113"/>
    </location>
</feature>
<dbReference type="PANTHER" id="PTHR43653:SF1">
    <property type="entry name" value="CYTOCHROME C-TYPE BIOGENESIS PROTEIN CCMF"/>
    <property type="match status" value="1"/>
</dbReference>
<feature type="transmembrane region" description="Helical" evidence="10">
    <location>
        <begin position="273"/>
        <end position="292"/>
    </location>
</feature>
<comment type="subcellular location">
    <subcellularLocation>
        <location evidence="1">Cell inner membrane</location>
        <topology evidence="1">Multi-pass membrane protein</topology>
    </subcellularLocation>
</comment>
<reference evidence="13" key="1">
    <citation type="submission" date="2018-06" db="EMBL/GenBank/DDBJ databases">
        <authorList>
            <person name="Zhirakovskaya E."/>
        </authorList>
    </citation>
    <scope>NUCLEOTIDE SEQUENCE</scope>
</reference>
<dbReference type="Pfam" id="PF16327">
    <property type="entry name" value="CcmF_C"/>
    <property type="match status" value="1"/>
</dbReference>
<feature type="transmembrane region" description="Helical" evidence="10">
    <location>
        <begin position="490"/>
        <end position="513"/>
    </location>
</feature>
<evidence type="ECO:0000256" key="9">
    <source>
        <dbReference type="ARBA" id="ARBA00037230"/>
    </source>
</evidence>
<dbReference type="Pfam" id="PF01578">
    <property type="entry name" value="Cytochrom_C_asm"/>
    <property type="match status" value="1"/>
</dbReference>
<evidence type="ECO:0000259" key="12">
    <source>
        <dbReference type="Pfam" id="PF16327"/>
    </source>
</evidence>
<feature type="transmembrane region" description="Helical" evidence="10">
    <location>
        <begin position="352"/>
        <end position="373"/>
    </location>
</feature>
<evidence type="ECO:0000256" key="10">
    <source>
        <dbReference type="SAM" id="Phobius"/>
    </source>
</evidence>
<comment type="function">
    <text evidence="9">Required for the biogenesis of c-type cytochromes. Possible subunit of a heme lyase.</text>
</comment>